<dbReference type="InterPro" id="IPR018208">
    <property type="entry name" value="GH11_AS_1"/>
</dbReference>
<evidence type="ECO:0000256" key="5">
    <source>
        <dbReference type="ARBA" id="ARBA00022651"/>
    </source>
</evidence>
<keyword evidence="5 10" id="KW-0858">Xylan degradation</keyword>
<dbReference type="InterPro" id="IPR001137">
    <property type="entry name" value="Glyco_hydro_11"/>
</dbReference>
<evidence type="ECO:0000313" key="14">
    <source>
        <dbReference type="EMBL" id="KAK5165129.1"/>
    </source>
</evidence>
<evidence type="ECO:0000259" key="13">
    <source>
        <dbReference type="PROSITE" id="PS51761"/>
    </source>
</evidence>
<gene>
    <name evidence="14" type="primary">XYN11A</name>
    <name evidence="14" type="ORF">LTR77_009226</name>
</gene>
<dbReference type="RefSeq" id="XP_064655272.1">
    <property type="nucleotide sequence ID" value="XM_064806455.1"/>
</dbReference>
<accession>A0AAV9NYM1</accession>
<dbReference type="Pfam" id="PF00457">
    <property type="entry name" value="Glyco_hydro_11"/>
    <property type="match status" value="1"/>
</dbReference>
<dbReference type="GeneID" id="89930558"/>
<dbReference type="PANTHER" id="PTHR46828">
    <property type="entry name" value="ENDO-1,4-BETA-XYLANASE A-RELATED"/>
    <property type="match status" value="1"/>
</dbReference>
<evidence type="ECO:0000256" key="1">
    <source>
        <dbReference type="ARBA" id="ARBA00000681"/>
    </source>
</evidence>
<comment type="catalytic activity">
    <reaction evidence="1 10 11">
        <text>Endohydrolysis of (1-&gt;4)-beta-D-xylosidic linkages in xylans.</text>
        <dbReference type="EC" id="3.2.1.8"/>
    </reaction>
</comment>
<evidence type="ECO:0000256" key="10">
    <source>
        <dbReference type="PROSITE-ProRule" id="PRU01097"/>
    </source>
</evidence>
<dbReference type="InterPro" id="IPR033123">
    <property type="entry name" value="GH11_dom"/>
</dbReference>
<dbReference type="GO" id="GO:0031176">
    <property type="term" value="F:endo-1,4-beta-xylanase activity"/>
    <property type="evidence" value="ECO:0007669"/>
    <property type="project" value="UniProtKB-UniRule"/>
</dbReference>
<evidence type="ECO:0000256" key="9">
    <source>
        <dbReference type="ARBA" id="ARBA00023326"/>
    </source>
</evidence>
<keyword evidence="6 10" id="KW-0378">Hydrolase</keyword>
<comment type="caution">
    <text evidence="14">The sequence shown here is derived from an EMBL/GenBank/DDBJ whole genome shotgun (WGS) entry which is preliminary data.</text>
</comment>
<evidence type="ECO:0000256" key="11">
    <source>
        <dbReference type="RuleBase" id="RU362015"/>
    </source>
</evidence>
<reference evidence="14 15" key="1">
    <citation type="submission" date="2023-08" db="EMBL/GenBank/DDBJ databases">
        <title>Black Yeasts Isolated from many extreme environments.</title>
        <authorList>
            <person name="Coleine C."/>
            <person name="Stajich J.E."/>
            <person name="Selbmann L."/>
        </authorList>
    </citation>
    <scope>NUCLEOTIDE SEQUENCE [LARGE SCALE GENOMIC DNA]</scope>
    <source>
        <strain evidence="14 15">CCFEE 5935</strain>
    </source>
</reference>
<keyword evidence="8 10" id="KW-0326">Glycosidase</keyword>
<keyword evidence="7 10" id="KW-0119">Carbohydrate metabolism</keyword>
<dbReference type="PROSITE" id="PS00777">
    <property type="entry name" value="GH11_2"/>
    <property type="match status" value="1"/>
</dbReference>
<dbReference type="AlphaFoldDB" id="A0AAV9NYM1"/>
<evidence type="ECO:0000256" key="4">
    <source>
        <dbReference type="ARBA" id="ARBA00012590"/>
    </source>
</evidence>
<organism evidence="14 15">
    <name type="scientific">Saxophila tyrrhenica</name>
    <dbReference type="NCBI Taxonomy" id="1690608"/>
    <lineage>
        <taxon>Eukaryota</taxon>
        <taxon>Fungi</taxon>
        <taxon>Dikarya</taxon>
        <taxon>Ascomycota</taxon>
        <taxon>Pezizomycotina</taxon>
        <taxon>Dothideomycetes</taxon>
        <taxon>Dothideomycetidae</taxon>
        <taxon>Mycosphaerellales</taxon>
        <taxon>Extremaceae</taxon>
        <taxon>Saxophila</taxon>
    </lineage>
</organism>
<comment type="similarity">
    <text evidence="3 10 11">Belongs to the glycosyl hydrolase 11 (cellulase G) family.</text>
</comment>
<feature type="chain" id="PRO_5043709765" description="Endo-1,4-beta-xylanase" evidence="12">
    <location>
        <begin position="21"/>
        <end position="282"/>
    </location>
</feature>
<dbReference type="EMBL" id="JAVRRT010000017">
    <property type="protein sequence ID" value="KAK5165129.1"/>
    <property type="molecule type" value="Genomic_DNA"/>
</dbReference>
<evidence type="ECO:0000256" key="2">
    <source>
        <dbReference type="ARBA" id="ARBA00004851"/>
    </source>
</evidence>
<dbReference type="InterPro" id="IPR033119">
    <property type="entry name" value="GH11_AS_2"/>
</dbReference>
<feature type="signal peptide" evidence="12">
    <location>
        <begin position="1"/>
        <end position="20"/>
    </location>
</feature>
<dbReference type="GO" id="GO:0045493">
    <property type="term" value="P:xylan catabolic process"/>
    <property type="evidence" value="ECO:0007669"/>
    <property type="project" value="UniProtKB-UniRule"/>
</dbReference>
<dbReference type="Proteomes" id="UP001337655">
    <property type="component" value="Unassembled WGS sequence"/>
</dbReference>
<proteinExistence type="inferred from homology"/>
<keyword evidence="9 10" id="KW-0624">Polysaccharide degradation</keyword>
<dbReference type="SUPFAM" id="SSF49899">
    <property type="entry name" value="Concanavalin A-like lectins/glucanases"/>
    <property type="match status" value="1"/>
</dbReference>
<dbReference type="FunFam" id="2.60.120.180:FF:000001">
    <property type="entry name" value="Endo-1,4-beta-xylanase"/>
    <property type="match status" value="1"/>
</dbReference>
<dbReference type="EC" id="3.2.1.8" evidence="4 10"/>
<feature type="active site" description="Nucleophile" evidence="10">
    <location>
        <position position="102"/>
    </location>
</feature>
<dbReference type="InterPro" id="IPR013319">
    <property type="entry name" value="GH11/12"/>
</dbReference>
<evidence type="ECO:0000256" key="12">
    <source>
        <dbReference type="SAM" id="SignalP"/>
    </source>
</evidence>
<comment type="pathway">
    <text evidence="2 10 11">Glycan degradation; xylan degradation.</text>
</comment>
<feature type="domain" description="GH11" evidence="13">
    <location>
        <begin position="18"/>
        <end position="206"/>
    </location>
</feature>
<dbReference type="PANTHER" id="PTHR46828:SF2">
    <property type="entry name" value="ENDO-1,4-BETA-XYLANASE A-RELATED"/>
    <property type="match status" value="1"/>
</dbReference>
<evidence type="ECO:0000256" key="7">
    <source>
        <dbReference type="ARBA" id="ARBA00023277"/>
    </source>
</evidence>
<protein>
    <recommendedName>
        <fullName evidence="4 10">Endo-1,4-beta-xylanase</fullName>
        <ecNumber evidence="4 10">3.2.1.8</ecNumber>
    </recommendedName>
</protein>
<dbReference type="PRINTS" id="PR00911">
    <property type="entry name" value="GLHYDRLASE11"/>
</dbReference>
<keyword evidence="15" id="KW-1185">Reference proteome</keyword>
<evidence type="ECO:0000256" key="3">
    <source>
        <dbReference type="ARBA" id="ARBA00007792"/>
    </source>
</evidence>
<dbReference type="PROSITE" id="PS51761">
    <property type="entry name" value="GH11_3"/>
    <property type="match status" value="1"/>
</dbReference>
<dbReference type="PROSITE" id="PS00776">
    <property type="entry name" value="GH11_1"/>
    <property type="match status" value="1"/>
</dbReference>
<evidence type="ECO:0000256" key="6">
    <source>
        <dbReference type="ARBA" id="ARBA00022801"/>
    </source>
</evidence>
<feature type="active site" description="Proton donor" evidence="10">
    <location>
        <position position="193"/>
    </location>
</feature>
<name>A0AAV9NYM1_9PEZI</name>
<dbReference type="InterPro" id="IPR013320">
    <property type="entry name" value="ConA-like_dom_sf"/>
</dbReference>
<keyword evidence="12" id="KW-0732">Signal</keyword>
<sequence>MFKLATTLTTAALCAVGALAQSSTGQSGGYYYSFWTDGAGQVDYQNGEGGRYTVTWSGDGNWVGGKGWQTGTDRAISFSGDYSPNGNSYLSVYGWTTNPLVEYYIVENFGTYDPSSGASELGTIESDGSTYRILETTRTNAPSIEGTSTFKQYWSVREDKRSEGTVTTGNHFEAWASYGLNLGMHDYQIMATEGYFSSGSADITVGEGTADSSAGDGASAPSGVVSAVPSNVAINIPSAAPASSAAPVFSAPAGSGIAPVSSVPASTPTAGPSGCVVQYFRA</sequence>
<evidence type="ECO:0000313" key="15">
    <source>
        <dbReference type="Proteomes" id="UP001337655"/>
    </source>
</evidence>
<dbReference type="Gene3D" id="2.60.120.180">
    <property type="match status" value="1"/>
</dbReference>
<evidence type="ECO:0000256" key="8">
    <source>
        <dbReference type="ARBA" id="ARBA00023295"/>
    </source>
</evidence>